<dbReference type="InterPro" id="IPR000719">
    <property type="entry name" value="Prot_kinase_dom"/>
</dbReference>
<evidence type="ECO:0000256" key="5">
    <source>
        <dbReference type="ARBA" id="ARBA00022840"/>
    </source>
</evidence>
<evidence type="ECO:0000259" key="6">
    <source>
        <dbReference type="PROSITE" id="PS50011"/>
    </source>
</evidence>
<evidence type="ECO:0000256" key="1">
    <source>
        <dbReference type="ARBA" id="ARBA00012513"/>
    </source>
</evidence>
<evidence type="ECO:0000313" key="8">
    <source>
        <dbReference type="EMBL" id="CAH3043492.1"/>
    </source>
</evidence>
<dbReference type="InterPro" id="IPR001496">
    <property type="entry name" value="SOCS_box"/>
</dbReference>
<keyword evidence="4" id="KW-0418">Kinase</keyword>
<dbReference type="Gene3D" id="1.10.510.10">
    <property type="entry name" value="Transferase(Phosphotransferase) domain 1"/>
    <property type="match status" value="1"/>
</dbReference>
<accession>A0AAU9W465</accession>
<comment type="caution">
    <text evidence="8">The sequence shown here is derived from an EMBL/GenBank/DDBJ whole genome shotgun (WGS) entry which is preliminary data.</text>
</comment>
<keyword evidence="2" id="KW-0808">Transferase</keyword>
<dbReference type="Pfam" id="PF00069">
    <property type="entry name" value="Pkinase"/>
    <property type="match status" value="1"/>
</dbReference>
<keyword evidence="5" id="KW-0067">ATP-binding</keyword>
<reference evidence="8 9" key="1">
    <citation type="submission" date="2022-05" db="EMBL/GenBank/DDBJ databases">
        <authorList>
            <consortium name="Genoscope - CEA"/>
            <person name="William W."/>
        </authorList>
    </citation>
    <scope>NUCLEOTIDE SEQUENCE [LARGE SCALE GENOMIC DNA]</scope>
</reference>
<keyword evidence="3" id="KW-0547">Nucleotide-binding</keyword>
<sequence length="340" mass="39481">MMSFGAEADLHRKRRRICEVKVISLRELCRAVIIKNTGLRRLRKARKKLPLPQHLIDFLTSDFSFREFEAQSLNLSRDMRVHCIYPTRSLLDNSKVLLKCINAKTFNSSSSSRLLKRWAEIRHKNIMRVLVLFRERETIGVVLEPFSPSLYDLVHKYRSAGVKFSEELLWKMLHQICDALWYLQRCQIVHTEIQSKTLSLSKSGDILLHNLLIYTPSETELNVCVDGKYSFHGIYVAPEKIRGERYSSKQDAWALGCVAFEMVFLEPAFPLRPGGNIFETLNNIVHGVSPTTLDEADKNSNRSDTGDLIRSCLMPDPWLRPSIEDLFHFTRERMRQTRPN</sequence>
<dbReference type="GO" id="GO:0005524">
    <property type="term" value="F:ATP binding"/>
    <property type="evidence" value="ECO:0007669"/>
    <property type="project" value="UniProtKB-KW"/>
</dbReference>
<protein>
    <recommendedName>
        <fullName evidence="1">non-specific serine/threonine protein kinase</fullName>
        <ecNumber evidence="1">2.7.11.1</ecNumber>
    </recommendedName>
</protein>
<feature type="domain" description="Protein kinase" evidence="6">
    <location>
        <begin position="53"/>
        <end position="334"/>
    </location>
</feature>
<dbReference type="PROSITE" id="PS50011">
    <property type="entry name" value="PROTEIN_KINASE_DOM"/>
    <property type="match status" value="1"/>
</dbReference>
<dbReference type="GO" id="GO:0035556">
    <property type="term" value="P:intracellular signal transduction"/>
    <property type="evidence" value="ECO:0007669"/>
    <property type="project" value="InterPro"/>
</dbReference>
<dbReference type="SMART" id="SM00969">
    <property type="entry name" value="SOCS_box"/>
    <property type="match status" value="1"/>
</dbReference>
<keyword evidence="9" id="KW-1185">Reference proteome</keyword>
<dbReference type="Proteomes" id="UP001159428">
    <property type="component" value="Unassembled WGS sequence"/>
</dbReference>
<gene>
    <name evidence="8" type="ORF">PMEA_00031576</name>
</gene>
<evidence type="ECO:0000259" key="7">
    <source>
        <dbReference type="PROSITE" id="PS50225"/>
    </source>
</evidence>
<organism evidence="8 9">
    <name type="scientific">Pocillopora meandrina</name>
    <dbReference type="NCBI Taxonomy" id="46732"/>
    <lineage>
        <taxon>Eukaryota</taxon>
        <taxon>Metazoa</taxon>
        <taxon>Cnidaria</taxon>
        <taxon>Anthozoa</taxon>
        <taxon>Hexacorallia</taxon>
        <taxon>Scleractinia</taxon>
        <taxon>Astrocoeniina</taxon>
        <taxon>Pocilloporidae</taxon>
        <taxon>Pocillopora</taxon>
    </lineage>
</organism>
<dbReference type="PANTHER" id="PTHR43671">
    <property type="entry name" value="SERINE/THREONINE-PROTEIN KINASE NEK"/>
    <property type="match status" value="1"/>
</dbReference>
<dbReference type="InterPro" id="IPR011009">
    <property type="entry name" value="Kinase-like_dom_sf"/>
</dbReference>
<dbReference type="PROSITE" id="PS50225">
    <property type="entry name" value="SOCS"/>
    <property type="match status" value="1"/>
</dbReference>
<evidence type="ECO:0000256" key="3">
    <source>
        <dbReference type="ARBA" id="ARBA00022741"/>
    </source>
</evidence>
<dbReference type="InterPro" id="IPR050660">
    <property type="entry name" value="NEK_Ser/Thr_kinase"/>
</dbReference>
<dbReference type="InterPro" id="IPR036036">
    <property type="entry name" value="SOCS_box-like_dom_sf"/>
</dbReference>
<dbReference type="GO" id="GO:0004674">
    <property type="term" value="F:protein serine/threonine kinase activity"/>
    <property type="evidence" value="ECO:0007669"/>
    <property type="project" value="UniProtKB-EC"/>
</dbReference>
<dbReference type="Pfam" id="PF07525">
    <property type="entry name" value="SOCS_box"/>
    <property type="match status" value="1"/>
</dbReference>
<evidence type="ECO:0000256" key="4">
    <source>
        <dbReference type="ARBA" id="ARBA00022777"/>
    </source>
</evidence>
<dbReference type="SUPFAM" id="SSF56112">
    <property type="entry name" value="Protein kinase-like (PK-like)"/>
    <property type="match status" value="1"/>
</dbReference>
<dbReference type="PANTHER" id="PTHR43671:SF13">
    <property type="entry name" value="SERINE_THREONINE-PROTEIN KINASE NEK2"/>
    <property type="match status" value="1"/>
</dbReference>
<feature type="domain" description="SOCS box" evidence="7">
    <location>
        <begin position="14"/>
        <end position="59"/>
    </location>
</feature>
<dbReference type="EMBL" id="CALNXJ010000007">
    <property type="protein sequence ID" value="CAH3043492.1"/>
    <property type="molecule type" value="Genomic_DNA"/>
</dbReference>
<evidence type="ECO:0000313" key="9">
    <source>
        <dbReference type="Proteomes" id="UP001159428"/>
    </source>
</evidence>
<dbReference type="SUPFAM" id="SSF158235">
    <property type="entry name" value="SOCS box-like"/>
    <property type="match status" value="1"/>
</dbReference>
<dbReference type="EC" id="2.7.11.1" evidence="1"/>
<evidence type="ECO:0000256" key="2">
    <source>
        <dbReference type="ARBA" id="ARBA00022679"/>
    </source>
</evidence>
<dbReference type="AlphaFoldDB" id="A0AAU9W465"/>
<name>A0AAU9W465_9CNID</name>
<proteinExistence type="predicted"/>
<dbReference type="SMART" id="SM00220">
    <property type="entry name" value="S_TKc"/>
    <property type="match status" value="1"/>
</dbReference>